<protein>
    <submittedName>
        <fullName evidence="4">Protein PIH1D3</fullName>
    </submittedName>
</protein>
<gene>
    <name evidence="4" type="ORF">D4764_15G0013710</name>
</gene>
<dbReference type="Pfam" id="PF18201">
    <property type="entry name" value="PIH1_CS"/>
    <property type="match status" value="1"/>
</dbReference>
<dbReference type="PANTHER" id="PTHR21083:SF0">
    <property type="entry name" value="DYNEIN AXONEMAL ASSEMBLY FACTOR 6"/>
    <property type="match status" value="1"/>
</dbReference>
<dbReference type="InterPro" id="IPR026697">
    <property type="entry name" value="DNAAF6"/>
</dbReference>
<dbReference type="EMBL" id="RHFK02000007">
    <property type="protein sequence ID" value="TWW73975.1"/>
    <property type="molecule type" value="Genomic_DNA"/>
</dbReference>
<dbReference type="InterPro" id="IPR041442">
    <property type="entry name" value="PIH1D1/2/3_CS-like"/>
</dbReference>
<dbReference type="GO" id="GO:0051087">
    <property type="term" value="F:protein-folding chaperone binding"/>
    <property type="evidence" value="ECO:0007669"/>
    <property type="project" value="InterPro"/>
</dbReference>
<evidence type="ECO:0000313" key="5">
    <source>
        <dbReference type="Proteomes" id="UP000324091"/>
    </source>
</evidence>
<dbReference type="AlphaFoldDB" id="A0A5C6P3S3"/>
<evidence type="ECO:0000256" key="2">
    <source>
        <dbReference type="SAM" id="MobiDB-lite"/>
    </source>
</evidence>
<comment type="caution">
    <text evidence="4">The sequence shown here is derived from an EMBL/GenBank/DDBJ whole genome shotgun (WGS) entry which is preliminary data.</text>
</comment>
<dbReference type="GO" id="GO:0045505">
    <property type="term" value="F:dynein intermediate chain binding"/>
    <property type="evidence" value="ECO:0007669"/>
    <property type="project" value="TreeGrafter"/>
</dbReference>
<proteinExistence type="inferred from homology"/>
<evidence type="ECO:0000313" key="4">
    <source>
        <dbReference type="EMBL" id="TWW73975.1"/>
    </source>
</evidence>
<sequence length="191" mass="21170">MDSLGLLSGQSLQALSNLLSPQEEHRRDECQQNVPANLGPGHIGPQAAQTKDVSSACLHKDSKDIWSEEEVAEGPQYEEHHDSRAQPEYEIVLKQTLGTEDLFLGLSGKDPSSMSCEALLVKIKLPDTKAAEVFLEVKDKFLDLRTAKYRLGLHLPQPVHGDRGTARFCGEAQELQVTLPMQRPLGFLCRQ</sequence>
<accession>A0A5C6P3S3</accession>
<dbReference type="GO" id="GO:0070286">
    <property type="term" value="P:axonemal dynein complex assembly"/>
    <property type="evidence" value="ECO:0007669"/>
    <property type="project" value="InterPro"/>
</dbReference>
<dbReference type="PANTHER" id="PTHR21083">
    <property type="entry name" value="TWISTER"/>
    <property type="match status" value="1"/>
</dbReference>
<dbReference type="GO" id="GO:0005737">
    <property type="term" value="C:cytoplasm"/>
    <property type="evidence" value="ECO:0007669"/>
    <property type="project" value="TreeGrafter"/>
</dbReference>
<name>A0A5C6P3S3_9TELE</name>
<reference evidence="4 5" key="1">
    <citation type="submission" date="2019-04" db="EMBL/GenBank/DDBJ databases">
        <title>Chromosome genome assembly for Takifugu flavidus.</title>
        <authorList>
            <person name="Xiao S."/>
        </authorList>
    </citation>
    <scope>NUCLEOTIDE SEQUENCE [LARGE SCALE GENOMIC DNA]</scope>
    <source>
        <strain evidence="4">HTHZ2018</strain>
        <tissue evidence="4">Muscle</tissue>
    </source>
</reference>
<evidence type="ECO:0000256" key="1">
    <source>
        <dbReference type="ARBA" id="ARBA00008511"/>
    </source>
</evidence>
<dbReference type="GO" id="GO:0030317">
    <property type="term" value="P:flagellated sperm motility"/>
    <property type="evidence" value="ECO:0007669"/>
    <property type="project" value="TreeGrafter"/>
</dbReference>
<keyword evidence="5" id="KW-1185">Reference proteome</keyword>
<feature type="region of interest" description="Disordered" evidence="2">
    <location>
        <begin position="19"/>
        <end position="47"/>
    </location>
</feature>
<organism evidence="4 5">
    <name type="scientific">Takifugu flavidus</name>
    <name type="common">sansaifugu</name>
    <dbReference type="NCBI Taxonomy" id="433684"/>
    <lineage>
        <taxon>Eukaryota</taxon>
        <taxon>Metazoa</taxon>
        <taxon>Chordata</taxon>
        <taxon>Craniata</taxon>
        <taxon>Vertebrata</taxon>
        <taxon>Euteleostomi</taxon>
        <taxon>Actinopterygii</taxon>
        <taxon>Neopterygii</taxon>
        <taxon>Teleostei</taxon>
        <taxon>Neoteleostei</taxon>
        <taxon>Acanthomorphata</taxon>
        <taxon>Eupercaria</taxon>
        <taxon>Tetraodontiformes</taxon>
        <taxon>Tetradontoidea</taxon>
        <taxon>Tetraodontidae</taxon>
        <taxon>Takifugu</taxon>
    </lineage>
</organism>
<comment type="similarity">
    <text evidence="1">Belongs to the PIH1 family.</text>
</comment>
<dbReference type="Proteomes" id="UP000324091">
    <property type="component" value="Chromosome 15"/>
</dbReference>
<evidence type="ECO:0000259" key="3">
    <source>
        <dbReference type="Pfam" id="PF18201"/>
    </source>
</evidence>
<feature type="domain" description="PIH1D1/2/3 CS-like" evidence="3">
    <location>
        <begin position="85"/>
        <end position="181"/>
    </location>
</feature>